<protein>
    <submittedName>
        <fullName evidence="2">Exopolysaccharide biosynthesis protein, glycosyltransferase</fullName>
    </submittedName>
</protein>
<dbReference type="eggNOG" id="COG3774">
    <property type="taxonomic scope" value="Bacteria"/>
</dbReference>
<dbReference type="KEGG" id="stl:stu1098"/>
<dbReference type="InterPro" id="IPR007577">
    <property type="entry name" value="GlycoTrfase_DXD_sugar-bd_CS"/>
</dbReference>
<dbReference type="EMBL" id="CP000023">
    <property type="protein sequence ID" value="AAV60737.1"/>
    <property type="molecule type" value="Genomic_DNA"/>
</dbReference>
<dbReference type="STRING" id="264199.stu1098"/>
<evidence type="ECO:0000313" key="2">
    <source>
        <dbReference type="EMBL" id="AAV60737.1"/>
    </source>
</evidence>
<dbReference type="GO" id="GO:0000030">
    <property type="term" value="F:mannosyltransferase activity"/>
    <property type="evidence" value="ECO:0007669"/>
    <property type="project" value="TreeGrafter"/>
</dbReference>
<dbReference type="Gene3D" id="3.90.550.20">
    <property type="match status" value="1"/>
</dbReference>
<gene>
    <name evidence="2" type="primary">eps10</name>
    <name evidence="2" type="ordered locus">stu1098</name>
</gene>
<dbReference type="PANTHER" id="PTHR32385">
    <property type="entry name" value="MANNOSYL PHOSPHORYLINOSITOL CERAMIDE SYNTHASE"/>
    <property type="match status" value="1"/>
</dbReference>
<dbReference type="PANTHER" id="PTHR32385:SF15">
    <property type="entry name" value="INOSITOL PHOSPHOCERAMIDE MANNOSYLTRANSFERASE 1"/>
    <property type="match status" value="1"/>
</dbReference>
<dbReference type="RefSeq" id="WP_011226035.1">
    <property type="nucleotide sequence ID" value="NC_006448.1"/>
</dbReference>
<organism evidence="2 3">
    <name type="scientific">Streptococcus thermophilus (strain ATCC BAA-250 / LMG 18311)</name>
    <dbReference type="NCBI Taxonomy" id="264199"/>
    <lineage>
        <taxon>Bacteria</taxon>
        <taxon>Bacillati</taxon>
        <taxon>Bacillota</taxon>
        <taxon>Bacilli</taxon>
        <taxon>Lactobacillales</taxon>
        <taxon>Streptococcaceae</taxon>
        <taxon>Streptococcus</taxon>
    </lineage>
</organism>
<reference evidence="2 3" key="1">
    <citation type="journal article" date="2004" name="Nat. Biotechnol.">
        <title>Complete sequence and comparative genome analysis of the dairy bacterium Streptococcus thermophilus.</title>
        <authorList>
            <person name="Bolotin A."/>
            <person name="Quinquis B."/>
            <person name="Renault P."/>
            <person name="Sorokin A."/>
            <person name="Ehrlich S.D."/>
            <person name="Kulakauskas S."/>
            <person name="Lapidus A."/>
            <person name="Goltsman E."/>
            <person name="Mazur M."/>
            <person name="Pusch G.D."/>
            <person name="Fonstein M."/>
            <person name="Overbeek R."/>
            <person name="Kyprides N."/>
            <person name="Purnelle B."/>
            <person name="Prozzi D."/>
            <person name="Ngui K."/>
            <person name="Masuy D."/>
            <person name="Hancy F."/>
            <person name="Burteau S."/>
            <person name="Boutry M."/>
            <person name="Delcour J."/>
            <person name="Goffeau A."/>
            <person name="Hols P."/>
        </authorList>
    </citation>
    <scope>NUCLEOTIDE SEQUENCE [LARGE SCALE GENOMIC DNA]</scope>
    <source>
        <strain evidence="3">ATCC BAA-250 / LMG 18311</strain>
    </source>
</reference>
<dbReference type="InterPro" id="IPR029044">
    <property type="entry name" value="Nucleotide-diphossugar_trans"/>
</dbReference>
<keyword evidence="1 2" id="KW-0808">Transferase</keyword>
<sequence>MVIIHMIPKKIHYCWFGKGKHSKEMKKCIKSWKKYCPDYEIIEWNESNFDISAHPFVKAAYEAKAWAFVSDYARLKIIYDYGGVYLDTDVELIRNIDFLLQNDAYLGVEAQDWLCNTGLGFGAKKHNSIIAEMLQIYNEIEFDNSKKSTIACPYLNTAVVEKIGYKKQDRIQQLDKITIYPPKYFDPFPSGGSVSILICDETVSIHHYSASWGSWKNKLKRRIARFIGPKLTFKLKKLKIFLITRK</sequence>
<proteinExistence type="predicted"/>
<dbReference type="CAZy" id="GT32">
    <property type="family name" value="Glycosyltransferase Family 32"/>
</dbReference>
<evidence type="ECO:0000313" key="3">
    <source>
        <dbReference type="Proteomes" id="UP000001170"/>
    </source>
</evidence>
<dbReference type="InterPro" id="IPR051706">
    <property type="entry name" value="Glycosyltransferase_domain"/>
</dbReference>
<dbReference type="AlphaFoldDB" id="Q5M499"/>
<dbReference type="GO" id="GO:0016020">
    <property type="term" value="C:membrane"/>
    <property type="evidence" value="ECO:0007669"/>
    <property type="project" value="GOC"/>
</dbReference>
<dbReference type="Proteomes" id="UP000001170">
    <property type="component" value="Chromosome"/>
</dbReference>
<dbReference type="GO" id="GO:0051999">
    <property type="term" value="P:mannosyl-inositol phosphorylceramide biosynthetic process"/>
    <property type="evidence" value="ECO:0007669"/>
    <property type="project" value="TreeGrafter"/>
</dbReference>
<evidence type="ECO:0000256" key="1">
    <source>
        <dbReference type="ARBA" id="ARBA00022679"/>
    </source>
</evidence>
<name>Q5M499_STRT2</name>
<dbReference type="HOGENOM" id="CLU_073547_2_0_9"/>
<keyword evidence="3" id="KW-1185">Reference proteome</keyword>
<dbReference type="Pfam" id="PF04488">
    <property type="entry name" value="Gly_transf_sug"/>
    <property type="match status" value="1"/>
</dbReference>
<dbReference type="SUPFAM" id="SSF53448">
    <property type="entry name" value="Nucleotide-diphospho-sugar transferases"/>
    <property type="match status" value="1"/>
</dbReference>
<accession>Q5M499</accession>